<dbReference type="HOGENOM" id="CLU_2478568_0_0_9"/>
<evidence type="ECO:0000313" key="2">
    <source>
        <dbReference type="EMBL" id="EOH86317.1"/>
    </source>
</evidence>
<evidence type="ECO:0000313" key="3">
    <source>
        <dbReference type="Proteomes" id="UP000013782"/>
    </source>
</evidence>
<feature type="transmembrane region" description="Helical" evidence="1">
    <location>
        <begin position="25"/>
        <end position="47"/>
    </location>
</feature>
<keyword evidence="1" id="KW-0472">Membrane</keyword>
<name>R2PP71_9ENTE</name>
<keyword evidence="3" id="KW-1185">Reference proteome</keyword>
<evidence type="ECO:0000256" key="1">
    <source>
        <dbReference type="SAM" id="Phobius"/>
    </source>
</evidence>
<dbReference type="EMBL" id="AJAQ01000054">
    <property type="protein sequence ID" value="EOH86317.1"/>
    <property type="molecule type" value="Genomic_DNA"/>
</dbReference>
<reference evidence="2 3" key="1">
    <citation type="submission" date="2013-02" db="EMBL/GenBank/DDBJ databases">
        <title>The Genome Sequence of Enterococcus pallens BAA-351.</title>
        <authorList>
            <consortium name="The Broad Institute Genome Sequencing Platform"/>
            <consortium name="The Broad Institute Genome Sequencing Center for Infectious Disease"/>
            <person name="Earl A.M."/>
            <person name="Gilmore M.S."/>
            <person name="Lebreton F."/>
            <person name="Walker B."/>
            <person name="Young S.K."/>
            <person name="Zeng Q."/>
            <person name="Gargeya S."/>
            <person name="Fitzgerald M."/>
            <person name="Haas B."/>
            <person name="Abouelleil A."/>
            <person name="Alvarado L."/>
            <person name="Arachchi H.M."/>
            <person name="Berlin A.M."/>
            <person name="Chapman S.B."/>
            <person name="Dewar J."/>
            <person name="Goldberg J."/>
            <person name="Griggs A."/>
            <person name="Gujja S."/>
            <person name="Hansen M."/>
            <person name="Howarth C."/>
            <person name="Imamovic A."/>
            <person name="Larimer J."/>
            <person name="McCowan C."/>
            <person name="Murphy C."/>
            <person name="Neiman D."/>
            <person name="Pearson M."/>
            <person name="Priest M."/>
            <person name="Roberts A."/>
            <person name="Saif S."/>
            <person name="Shea T."/>
            <person name="Sisk P."/>
            <person name="Sykes S."/>
            <person name="Wortman J."/>
            <person name="Nusbaum C."/>
            <person name="Birren B."/>
        </authorList>
    </citation>
    <scope>NUCLEOTIDE SEQUENCE [LARGE SCALE GENOMIC DNA]</scope>
    <source>
        <strain evidence="2 3">ATCC BAA-351</strain>
    </source>
</reference>
<comment type="caution">
    <text evidence="2">The sequence shown here is derived from an EMBL/GenBank/DDBJ whole genome shotgun (WGS) entry which is preliminary data.</text>
</comment>
<feature type="transmembrane region" description="Helical" evidence="1">
    <location>
        <begin position="54"/>
        <end position="74"/>
    </location>
</feature>
<accession>R2PP71</accession>
<sequence>MSLLFLFILWLTACCVYVRKDSEALIVHVLYSLLCIGLIISCFYSLIVERDLSYFSVILMSVIVLIQDGSQMIVELKGRYHSWRKES</sequence>
<keyword evidence="1" id="KW-0812">Transmembrane</keyword>
<proteinExistence type="predicted"/>
<keyword evidence="1" id="KW-1133">Transmembrane helix</keyword>
<organism evidence="2 3">
    <name type="scientific">Enterococcus pallens ATCC BAA-351</name>
    <dbReference type="NCBI Taxonomy" id="1158607"/>
    <lineage>
        <taxon>Bacteria</taxon>
        <taxon>Bacillati</taxon>
        <taxon>Bacillota</taxon>
        <taxon>Bacilli</taxon>
        <taxon>Lactobacillales</taxon>
        <taxon>Enterococcaceae</taxon>
        <taxon>Enterococcus</taxon>
    </lineage>
</organism>
<gene>
    <name evidence="2" type="ORF">UAU_05239</name>
</gene>
<dbReference type="AlphaFoldDB" id="R2PP71"/>
<protein>
    <submittedName>
        <fullName evidence="2">Uncharacterized protein</fullName>
    </submittedName>
</protein>
<dbReference type="Proteomes" id="UP000013782">
    <property type="component" value="Unassembled WGS sequence"/>
</dbReference>